<dbReference type="InParanoid" id="A0A409W446"/>
<feature type="region of interest" description="Disordered" evidence="1">
    <location>
        <begin position="913"/>
        <end position="961"/>
    </location>
</feature>
<dbReference type="OrthoDB" id="2682806at2759"/>
<feature type="region of interest" description="Disordered" evidence="1">
    <location>
        <begin position="1"/>
        <end position="53"/>
    </location>
</feature>
<feature type="compositionally biased region" description="Basic residues" evidence="1">
    <location>
        <begin position="1"/>
        <end position="15"/>
    </location>
</feature>
<dbReference type="InterPro" id="IPR040521">
    <property type="entry name" value="KDZ"/>
</dbReference>
<dbReference type="Pfam" id="PF18803">
    <property type="entry name" value="CxC2"/>
    <property type="match status" value="1"/>
</dbReference>
<gene>
    <name evidence="3" type="ORF">CVT26_015234</name>
</gene>
<dbReference type="Pfam" id="PF18758">
    <property type="entry name" value="KDZ"/>
    <property type="match status" value="1"/>
</dbReference>
<dbReference type="InterPro" id="IPR041457">
    <property type="entry name" value="CxC2_KDZ-assoc"/>
</dbReference>
<evidence type="ECO:0000313" key="3">
    <source>
        <dbReference type="EMBL" id="PPQ73283.1"/>
    </source>
</evidence>
<sequence>MAHTGPSKKKRRVQLPRRIAVDFDEPSASGIPSSLDNVTSREERLQPSTGRRYQSQRVLVIDTPWLPPDNNDIGLDPDGSKMDEALESIEIEIEGEEGDRVGKKRKKKQKSLASRRPMILWKDSFRDVYLDELLRWEGRADAWQEGTTLCSDCLSCRVQEPAVGEYRCQDCFYPHMVCKGCCLRRHRMLPFHIIQKWSGGTFKKSSLKDLGLRVQLNHLSMKCSRPEPGRADFVVLHTNGLHEISVDYCGCQPLSKIRQLLRRGLYPSSQDNPLTCATFELLRHLHTLSLTSKCSTYDYYHALENLTNNSGVDVPPSKYRPLMRMILQWRHLKMLKRAGRGHDETGVAGTKEGELAIACPSCPRPGINLPDGWEKAKDNEKFLYLAVICIDANFRLKNQLVSNYSADPGLGTGLGYIIKQQPYEDYVRSRANDIDMDESRAKGCGLQAVDQANTKYNKGLRYTGVSGISCGRSEMLLPCSVGNLHKGERYSHMDFACGSALRFIYALLIILSYDIACQWIVNLANRIRDYWPEEIKPRPTVSLVPLIPKLHEKGHKQSKGHEQFSYNLCRGVGHTDGECPERIWSAHNALGNATKSMGPGSRHDVLDDHFGHWNYEKYISMGKSLMRRYQKAVPERNKQAEAHRGFTDSIDPQEVQKWTRLCERWEDAEYPREGLESPYYVVGTDLTQAKVRKELAEEEDDEVAKGGIIYHKTSASHFLAIGLAIEESQRRLSWLVKQKDQEATAIAEERAALRKEVEKWRKVQAVYMPGLLQYLADIERTKPGSTDDGDKAEEIRLWMPSSIPKIDRDKVCVPRLPAAEERLRTAQCLDSLSSIRATLRLKDRMVQFKNKNIRGQRAGTRSRELINRIHNRARKYAARYRAARSAKLALEGEGTWENTLRVLHDSDIRSYQDPEHFKPKRRRKGTYEDGMEPVEMDIDSDGEGEDGIDLMPQTRSRRDGSGRTRMTISWIWTVTSYNPDSPEAKDDTLMRAEWARSRARVNRATEEVKLLCEEMRRVLLYLEWKAGWWKSREDARSVNDVVLMEGLRSYCIDQAGRQEALKVSFQEVWKTPLEAVLPSAVKHTSKGDQPRECDGEETDSDGETSSDEETDYGDRRGAESERDQNV</sequence>
<dbReference type="PANTHER" id="PTHR33104">
    <property type="entry name" value="SI:DKEY-29D5.2"/>
    <property type="match status" value="1"/>
</dbReference>
<feature type="compositionally biased region" description="Acidic residues" evidence="1">
    <location>
        <begin position="929"/>
        <end position="948"/>
    </location>
</feature>
<feature type="compositionally biased region" description="Basic and acidic residues" evidence="1">
    <location>
        <begin position="1112"/>
        <end position="1126"/>
    </location>
</feature>
<feature type="domain" description="CxC2-like cysteine cluster KDZ transposase-associated" evidence="2">
    <location>
        <begin position="207"/>
        <end position="311"/>
    </location>
</feature>
<dbReference type="EMBL" id="NHYE01005413">
    <property type="protein sequence ID" value="PPQ73283.1"/>
    <property type="molecule type" value="Genomic_DNA"/>
</dbReference>
<feature type="compositionally biased region" description="Acidic residues" evidence="1">
    <location>
        <begin position="1094"/>
        <end position="1111"/>
    </location>
</feature>
<name>A0A409W446_9AGAR</name>
<organism evidence="3 4">
    <name type="scientific">Gymnopilus dilepis</name>
    <dbReference type="NCBI Taxonomy" id="231916"/>
    <lineage>
        <taxon>Eukaryota</taxon>
        <taxon>Fungi</taxon>
        <taxon>Dikarya</taxon>
        <taxon>Basidiomycota</taxon>
        <taxon>Agaricomycotina</taxon>
        <taxon>Agaricomycetes</taxon>
        <taxon>Agaricomycetidae</taxon>
        <taxon>Agaricales</taxon>
        <taxon>Agaricineae</taxon>
        <taxon>Hymenogastraceae</taxon>
        <taxon>Gymnopilus</taxon>
    </lineage>
</organism>
<comment type="caution">
    <text evidence="3">The sequence shown here is derived from an EMBL/GenBank/DDBJ whole genome shotgun (WGS) entry which is preliminary data.</text>
</comment>
<protein>
    <recommendedName>
        <fullName evidence="2">CxC2-like cysteine cluster KDZ transposase-associated domain-containing protein</fullName>
    </recommendedName>
</protein>
<dbReference type="AlphaFoldDB" id="A0A409W446"/>
<evidence type="ECO:0000313" key="4">
    <source>
        <dbReference type="Proteomes" id="UP000284706"/>
    </source>
</evidence>
<dbReference type="Proteomes" id="UP000284706">
    <property type="component" value="Unassembled WGS sequence"/>
</dbReference>
<evidence type="ECO:0000256" key="1">
    <source>
        <dbReference type="SAM" id="MobiDB-lite"/>
    </source>
</evidence>
<accession>A0A409W446</accession>
<evidence type="ECO:0000259" key="2">
    <source>
        <dbReference type="Pfam" id="PF18803"/>
    </source>
</evidence>
<keyword evidence="4" id="KW-1185">Reference proteome</keyword>
<reference evidence="3 4" key="1">
    <citation type="journal article" date="2018" name="Evol. Lett.">
        <title>Horizontal gene cluster transfer increased hallucinogenic mushroom diversity.</title>
        <authorList>
            <person name="Reynolds H.T."/>
            <person name="Vijayakumar V."/>
            <person name="Gluck-Thaler E."/>
            <person name="Korotkin H.B."/>
            <person name="Matheny P.B."/>
            <person name="Slot J.C."/>
        </authorList>
    </citation>
    <scope>NUCLEOTIDE SEQUENCE [LARGE SCALE GENOMIC DNA]</scope>
    <source>
        <strain evidence="3 4">SRW20</strain>
    </source>
</reference>
<dbReference type="PANTHER" id="PTHR33104:SF2">
    <property type="entry name" value="CXC3 LIKE CYSTEINE CLUSTER DOMAIN-CONTAINING PROTEIN"/>
    <property type="match status" value="1"/>
</dbReference>
<proteinExistence type="predicted"/>
<feature type="region of interest" description="Disordered" evidence="1">
    <location>
        <begin position="1080"/>
        <end position="1126"/>
    </location>
</feature>
<dbReference type="STRING" id="231916.A0A409W446"/>